<keyword evidence="4" id="KW-0479">Metal-binding</keyword>
<dbReference type="Proteomes" id="UP000758856">
    <property type="component" value="Unassembled WGS sequence"/>
</dbReference>
<dbReference type="Proteomes" id="UP001143400">
    <property type="component" value="Unassembled WGS sequence"/>
</dbReference>
<dbReference type="RefSeq" id="WP_204948852.1">
    <property type="nucleotide sequence ID" value="NZ_BSFF01000002.1"/>
</dbReference>
<dbReference type="Pfam" id="PF02146">
    <property type="entry name" value="SIR2"/>
    <property type="match status" value="1"/>
</dbReference>
<feature type="domain" description="Deacetylase sirtuin-type" evidence="5">
    <location>
        <begin position="2"/>
        <end position="258"/>
    </location>
</feature>
<gene>
    <name evidence="6" type="primary">cobB1</name>
    <name evidence="6" type="ORF">GCM10008170_17390</name>
    <name evidence="7" type="ORF">JOD31_000639</name>
</gene>
<feature type="active site" description="Proton acceptor" evidence="4">
    <location>
        <position position="125"/>
    </location>
</feature>
<sequence length="266" mass="28492">MGRDDVRKADRLRELIESARAAVAFTGAGVSTASGIPDFRSPGGLWSQNRPIDFGAFVASPEMRREAWRRKFVTDDATRGAAPNPVHHAIARLVAQGTIACVVTQNIDDLHRVSGVPDDRLIELHGNGTYATCLDCGLRRELADIRPAFEATGRAPRCPACDGLVKSATVSFGQAMPQEAMRAAERATAGCDLFLALGSSLVVYPAALLPRMAKRAGAPLVIANREPTDLDAYADLVLRDDLVEIFAPYAEAQTVRHGHDPATPAP</sequence>
<feature type="binding site" evidence="4">
    <location>
        <position position="136"/>
    </location>
    <ligand>
        <name>Zn(2+)</name>
        <dbReference type="ChEBI" id="CHEBI:29105"/>
    </ligand>
</feature>
<dbReference type="EMBL" id="BSFF01000002">
    <property type="protein sequence ID" value="GLK55720.1"/>
    <property type="molecule type" value="Genomic_DNA"/>
</dbReference>
<feature type="binding site" evidence="4">
    <location>
        <position position="161"/>
    </location>
    <ligand>
        <name>Zn(2+)</name>
        <dbReference type="ChEBI" id="CHEBI:29105"/>
    </ligand>
</feature>
<reference evidence="7 8" key="2">
    <citation type="submission" date="2021-01" db="EMBL/GenBank/DDBJ databases">
        <title>Genomic Encyclopedia of Type Strains, Phase IV (KMG-IV): sequencing the most valuable type-strain genomes for metagenomic binning, comparative biology and taxonomic classification.</title>
        <authorList>
            <person name="Goeker M."/>
        </authorList>
    </citation>
    <scope>NUCLEOTIDE SEQUENCE [LARGE SCALE GENOMIC DNA]</scope>
    <source>
        <strain evidence="7 8">DSM 6130</strain>
    </source>
</reference>
<evidence type="ECO:0000313" key="9">
    <source>
        <dbReference type="Proteomes" id="UP001143400"/>
    </source>
</evidence>
<evidence type="ECO:0000256" key="3">
    <source>
        <dbReference type="ARBA" id="ARBA00023027"/>
    </source>
</evidence>
<protein>
    <recommendedName>
        <fullName evidence="1">protein acetyllysine N-acetyltransferase</fullName>
        <ecNumber evidence="1">2.3.1.286</ecNumber>
    </recommendedName>
</protein>
<evidence type="ECO:0000313" key="6">
    <source>
        <dbReference type="EMBL" id="GLK55720.1"/>
    </source>
</evidence>
<dbReference type="GO" id="GO:0070403">
    <property type="term" value="F:NAD+ binding"/>
    <property type="evidence" value="ECO:0007669"/>
    <property type="project" value="InterPro"/>
</dbReference>
<name>A0A9W6MRH5_9HYPH</name>
<evidence type="ECO:0000256" key="4">
    <source>
        <dbReference type="PROSITE-ProRule" id="PRU00236"/>
    </source>
</evidence>
<dbReference type="PROSITE" id="PS50305">
    <property type="entry name" value="SIRTUIN"/>
    <property type="match status" value="1"/>
</dbReference>
<dbReference type="EC" id="2.3.1.286" evidence="1"/>
<dbReference type="PANTHER" id="PTHR11085:SF4">
    <property type="entry name" value="NAD-DEPENDENT PROTEIN DEACYLASE"/>
    <property type="match status" value="1"/>
</dbReference>
<dbReference type="InterPro" id="IPR029035">
    <property type="entry name" value="DHS-like_NAD/FAD-binding_dom"/>
</dbReference>
<proteinExistence type="predicted"/>
<keyword evidence="3" id="KW-0520">NAD</keyword>
<evidence type="ECO:0000259" key="5">
    <source>
        <dbReference type="PROSITE" id="PS50305"/>
    </source>
</evidence>
<dbReference type="AlphaFoldDB" id="A0A9W6MRH5"/>
<dbReference type="InterPro" id="IPR050134">
    <property type="entry name" value="NAD-dep_sirtuin_deacylases"/>
</dbReference>
<dbReference type="SUPFAM" id="SSF52467">
    <property type="entry name" value="DHS-like NAD/FAD-binding domain"/>
    <property type="match status" value="1"/>
</dbReference>
<keyword evidence="7" id="KW-0378">Hydrolase</keyword>
<reference evidence="6" key="3">
    <citation type="submission" date="2023-01" db="EMBL/GenBank/DDBJ databases">
        <authorList>
            <person name="Sun Q."/>
            <person name="Evtushenko L."/>
        </authorList>
    </citation>
    <scope>NUCLEOTIDE SEQUENCE</scope>
    <source>
        <strain evidence="6">VKM B-1606</strain>
    </source>
</reference>
<dbReference type="GO" id="GO:0046872">
    <property type="term" value="F:metal ion binding"/>
    <property type="evidence" value="ECO:0007669"/>
    <property type="project" value="UniProtKB-KW"/>
</dbReference>
<evidence type="ECO:0000313" key="8">
    <source>
        <dbReference type="Proteomes" id="UP000758856"/>
    </source>
</evidence>
<keyword evidence="8" id="KW-1185">Reference proteome</keyword>
<dbReference type="GO" id="GO:0016787">
    <property type="term" value="F:hydrolase activity"/>
    <property type="evidence" value="ECO:0007669"/>
    <property type="project" value="UniProtKB-KW"/>
</dbReference>
<dbReference type="CDD" id="cd01407">
    <property type="entry name" value="SIR2-fam"/>
    <property type="match status" value="1"/>
</dbReference>
<dbReference type="Gene3D" id="2.20.28.200">
    <property type="match status" value="1"/>
</dbReference>
<keyword evidence="2" id="KW-0808">Transferase</keyword>
<dbReference type="PANTHER" id="PTHR11085">
    <property type="entry name" value="NAD-DEPENDENT PROTEIN DEACYLASE SIRTUIN-5, MITOCHONDRIAL-RELATED"/>
    <property type="match status" value="1"/>
</dbReference>
<dbReference type="GO" id="GO:0017136">
    <property type="term" value="F:histone deacetylase activity, NAD-dependent"/>
    <property type="evidence" value="ECO:0007669"/>
    <property type="project" value="TreeGrafter"/>
</dbReference>
<comment type="caution">
    <text evidence="6">The sequence shown here is derived from an EMBL/GenBank/DDBJ whole genome shotgun (WGS) entry which is preliminary data.</text>
</comment>
<feature type="binding site" evidence="4">
    <location>
        <position position="158"/>
    </location>
    <ligand>
        <name>Zn(2+)</name>
        <dbReference type="ChEBI" id="CHEBI:29105"/>
    </ligand>
</feature>
<dbReference type="Gene3D" id="3.40.50.1220">
    <property type="entry name" value="TPP-binding domain"/>
    <property type="match status" value="1"/>
</dbReference>
<evidence type="ECO:0000313" key="7">
    <source>
        <dbReference type="EMBL" id="MBM7850427.1"/>
    </source>
</evidence>
<accession>A0A9W6MRH5</accession>
<reference evidence="6" key="1">
    <citation type="journal article" date="2014" name="Int. J. Syst. Evol. Microbiol.">
        <title>Complete genome sequence of Corynebacterium casei LMG S-19264T (=DSM 44701T), isolated from a smear-ripened cheese.</title>
        <authorList>
            <consortium name="US DOE Joint Genome Institute (JGI-PGF)"/>
            <person name="Walter F."/>
            <person name="Albersmeier A."/>
            <person name="Kalinowski J."/>
            <person name="Ruckert C."/>
        </authorList>
    </citation>
    <scope>NUCLEOTIDE SEQUENCE</scope>
    <source>
        <strain evidence="6">VKM B-1606</strain>
    </source>
</reference>
<evidence type="ECO:0000256" key="2">
    <source>
        <dbReference type="ARBA" id="ARBA00022679"/>
    </source>
</evidence>
<dbReference type="InterPro" id="IPR003000">
    <property type="entry name" value="Sirtuin"/>
</dbReference>
<dbReference type="EMBL" id="JAFBCY010000001">
    <property type="protein sequence ID" value="MBM7850427.1"/>
    <property type="molecule type" value="Genomic_DNA"/>
</dbReference>
<keyword evidence="4" id="KW-0862">Zinc</keyword>
<organism evidence="6 9">
    <name type="scientific">Methylopila capsulata</name>
    <dbReference type="NCBI Taxonomy" id="61654"/>
    <lineage>
        <taxon>Bacteria</taxon>
        <taxon>Pseudomonadati</taxon>
        <taxon>Pseudomonadota</taxon>
        <taxon>Alphaproteobacteria</taxon>
        <taxon>Hyphomicrobiales</taxon>
        <taxon>Methylopilaceae</taxon>
        <taxon>Methylopila</taxon>
    </lineage>
</organism>
<evidence type="ECO:0000256" key="1">
    <source>
        <dbReference type="ARBA" id="ARBA00012928"/>
    </source>
</evidence>
<dbReference type="InterPro" id="IPR026590">
    <property type="entry name" value="Ssirtuin_cat_dom"/>
</dbReference>
<feature type="binding site" evidence="4">
    <location>
        <position position="133"/>
    </location>
    <ligand>
        <name>Zn(2+)</name>
        <dbReference type="ChEBI" id="CHEBI:29105"/>
    </ligand>
</feature>